<feature type="chain" id="PRO_5016005312" description="Gram-positive cocci surface proteins LPxTG domain-containing protein" evidence="7">
    <location>
        <begin position="39"/>
        <end position="115"/>
    </location>
</feature>
<dbReference type="EMBL" id="PIEU01000084">
    <property type="protein sequence ID" value="PZL72470.1"/>
    <property type="molecule type" value="Genomic_DNA"/>
</dbReference>
<protein>
    <recommendedName>
        <fullName evidence="8">Gram-positive cocci surface proteins LPxTG domain-containing protein</fullName>
    </recommendedName>
</protein>
<dbReference type="Proteomes" id="UP000249828">
    <property type="component" value="Unassembled WGS sequence"/>
</dbReference>
<gene>
    <name evidence="9" type="ORF">CI088_10400</name>
</gene>
<reference evidence="9 10" key="1">
    <citation type="submission" date="2017-11" db="EMBL/GenBank/DDBJ databases">
        <title>Draft genome sequence of Enterococcus plantarum TRW2 strain isolated from lettuce.</title>
        <authorList>
            <person name="Kim E.B."/>
            <person name="Marco M.L."/>
            <person name="Williams T.R."/>
            <person name="You I.H."/>
        </authorList>
    </citation>
    <scope>NUCLEOTIDE SEQUENCE [LARGE SCALE GENOMIC DNA]</scope>
    <source>
        <strain evidence="9 10">TRW2</strain>
    </source>
</reference>
<dbReference type="InterPro" id="IPR019931">
    <property type="entry name" value="LPXTG_anchor"/>
</dbReference>
<proteinExistence type="predicted"/>
<dbReference type="Pfam" id="PF00746">
    <property type="entry name" value="Gram_pos_anchor"/>
    <property type="match status" value="1"/>
</dbReference>
<evidence type="ECO:0000256" key="4">
    <source>
        <dbReference type="ARBA" id="ARBA00023088"/>
    </source>
</evidence>
<feature type="region of interest" description="Disordered" evidence="5">
    <location>
        <begin position="55"/>
        <end position="78"/>
    </location>
</feature>
<evidence type="ECO:0000313" key="10">
    <source>
        <dbReference type="Proteomes" id="UP000249828"/>
    </source>
</evidence>
<dbReference type="AlphaFoldDB" id="A0A2W3Z581"/>
<keyword evidence="6" id="KW-0472">Membrane</keyword>
<keyword evidence="2" id="KW-0964">Secreted</keyword>
<name>A0A2W3Z581_9ENTE</name>
<feature type="signal peptide" evidence="7">
    <location>
        <begin position="1"/>
        <end position="38"/>
    </location>
</feature>
<comment type="caution">
    <text evidence="9">The sequence shown here is derived from an EMBL/GenBank/DDBJ whole genome shotgun (WGS) entry which is preliminary data.</text>
</comment>
<dbReference type="NCBIfam" id="TIGR01167">
    <property type="entry name" value="LPXTG_anchor"/>
    <property type="match status" value="1"/>
</dbReference>
<feature type="compositionally biased region" description="Polar residues" evidence="5">
    <location>
        <begin position="66"/>
        <end position="77"/>
    </location>
</feature>
<evidence type="ECO:0000256" key="7">
    <source>
        <dbReference type="SAM" id="SignalP"/>
    </source>
</evidence>
<keyword evidence="3 7" id="KW-0732">Signal</keyword>
<evidence type="ECO:0000256" key="2">
    <source>
        <dbReference type="ARBA" id="ARBA00022525"/>
    </source>
</evidence>
<feature type="domain" description="Gram-positive cocci surface proteins LPxTG" evidence="8">
    <location>
        <begin position="68"/>
        <end position="108"/>
    </location>
</feature>
<evidence type="ECO:0000259" key="8">
    <source>
        <dbReference type="Pfam" id="PF00746"/>
    </source>
</evidence>
<evidence type="ECO:0000256" key="6">
    <source>
        <dbReference type="SAM" id="Phobius"/>
    </source>
</evidence>
<organism evidence="9 10">
    <name type="scientific">Enterococcus plantarum</name>
    <dbReference type="NCBI Taxonomy" id="1077675"/>
    <lineage>
        <taxon>Bacteria</taxon>
        <taxon>Bacillati</taxon>
        <taxon>Bacillota</taxon>
        <taxon>Bacilli</taxon>
        <taxon>Lactobacillales</taxon>
        <taxon>Enterococcaceae</taxon>
        <taxon>Enterococcus</taxon>
    </lineage>
</organism>
<evidence type="ECO:0000256" key="5">
    <source>
        <dbReference type="SAM" id="MobiDB-lite"/>
    </source>
</evidence>
<evidence type="ECO:0000256" key="3">
    <source>
        <dbReference type="ARBA" id="ARBA00022729"/>
    </source>
</evidence>
<feature type="compositionally biased region" description="Low complexity" evidence="5">
    <location>
        <begin position="55"/>
        <end position="65"/>
    </location>
</feature>
<keyword evidence="10" id="KW-1185">Reference proteome</keyword>
<sequence length="115" mass="13143">MNHERRRRMKKYKKRHLFFLFLGFVLLSSYFSSNTVHADGSVSTKGVIQLYSDTASDTSSSSTTAPDQSNEKPSFPSTGEVVLNGVILIGIFVIVFVLFIFFLRKKREEKNKDEQ</sequence>
<evidence type="ECO:0000313" key="9">
    <source>
        <dbReference type="EMBL" id="PZL72470.1"/>
    </source>
</evidence>
<evidence type="ECO:0000256" key="1">
    <source>
        <dbReference type="ARBA" id="ARBA00022512"/>
    </source>
</evidence>
<dbReference type="STRING" id="1077675.BCR22_12430"/>
<keyword evidence="4" id="KW-0572">Peptidoglycan-anchor</keyword>
<accession>A0A2W3Z581</accession>
<keyword evidence="6" id="KW-1133">Transmembrane helix</keyword>
<keyword evidence="1" id="KW-0134">Cell wall</keyword>
<feature type="transmembrane region" description="Helical" evidence="6">
    <location>
        <begin position="81"/>
        <end position="103"/>
    </location>
</feature>
<keyword evidence="6" id="KW-0812">Transmembrane</keyword>